<keyword evidence="7" id="KW-1185">Reference proteome</keyword>
<dbReference type="InterPro" id="IPR009057">
    <property type="entry name" value="Homeodomain-like_sf"/>
</dbReference>
<proteinExistence type="predicted"/>
<dbReference type="InterPro" id="IPR011075">
    <property type="entry name" value="TetR_C"/>
</dbReference>
<dbReference type="InterPro" id="IPR023772">
    <property type="entry name" value="DNA-bd_HTH_TetR-type_CS"/>
</dbReference>
<dbReference type="OrthoDB" id="118608at2"/>
<dbReference type="Gene3D" id="1.10.357.10">
    <property type="entry name" value="Tetracycline Repressor, domain 2"/>
    <property type="match status" value="1"/>
</dbReference>
<dbReference type="SUPFAM" id="SSF46689">
    <property type="entry name" value="Homeodomain-like"/>
    <property type="match status" value="1"/>
</dbReference>
<evidence type="ECO:0000256" key="2">
    <source>
        <dbReference type="ARBA" id="ARBA00023125"/>
    </source>
</evidence>
<gene>
    <name evidence="6" type="ORF">HNQ77_002111</name>
</gene>
<dbReference type="EMBL" id="JACHEK010000004">
    <property type="protein sequence ID" value="MBB6144159.1"/>
    <property type="molecule type" value="Genomic_DNA"/>
</dbReference>
<protein>
    <submittedName>
        <fullName evidence="6">AcrR family transcriptional regulator</fullName>
    </submittedName>
</protein>
<keyword evidence="3" id="KW-0804">Transcription</keyword>
<dbReference type="PANTHER" id="PTHR47506:SF1">
    <property type="entry name" value="HTH-TYPE TRANSCRIPTIONAL REGULATOR YJDC"/>
    <property type="match status" value="1"/>
</dbReference>
<dbReference type="RefSeq" id="WP_050059173.1">
    <property type="nucleotide sequence ID" value="NZ_JACHEK010000004.1"/>
</dbReference>
<feature type="domain" description="HTH tetR-type" evidence="5">
    <location>
        <begin position="6"/>
        <end position="66"/>
    </location>
</feature>
<dbReference type="PROSITE" id="PS50977">
    <property type="entry name" value="HTH_TETR_2"/>
    <property type="match status" value="1"/>
</dbReference>
<accession>A0A841JWR7</accession>
<dbReference type="Pfam" id="PF00440">
    <property type="entry name" value="TetR_N"/>
    <property type="match status" value="1"/>
</dbReference>
<dbReference type="Pfam" id="PF16925">
    <property type="entry name" value="TetR_C_13"/>
    <property type="match status" value="1"/>
</dbReference>
<feature type="DNA-binding region" description="H-T-H motif" evidence="4">
    <location>
        <begin position="29"/>
        <end position="48"/>
    </location>
</feature>
<name>A0A841JWR7_9BACT</name>
<sequence>MARPRVFDIDKAIEIATDLFWRNGYEQTSLANLTQAMGITPPSFYFAFQSKDNLFWRVIEHYQATYLGFMEEALRQPTARGVAEGVLYGSANTYSDALHPRGCLIVNCSLPCSDDAIEIRRELAKRGRVRQAKLRKRFRDAKSAGDLPPDSDPDELTRFILVVRWGMAMDSQAGASRKDLHRTVARAMQAWPR</sequence>
<keyword evidence="1" id="KW-0805">Transcription regulation</keyword>
<dbReference type="Gene3D" id="1.10.10.60">
    <property type="entry name" value="Homeodomain-like"/>
    <property type="match status" value="1"/>
</dbReference>
<evidence type="ECO:0000259" key="5">
    <source>
        <dbReference type="PROSITE" id="PS50977"/>
    </source>
</evidence>
<reference evidence="6 7" key="1">
    <citation type="submission" date="2020-08" db="EMBL/GenBank/DDBJ databases">
        <title>Genomic Encyclopedia of Type Strains, Phase IV (KMG-IV): sequencing the most valuable type-strain genomes for metagenomic binning, comparative biology and taxonomic classification.</title>
        <authorList>
            <person name="Goeker M."/>
        </authorList>
    </citation>
    <scope>NUCLEOTIDE SEQUENCE [LARGE SCALE GENOMIC DNA]</scope>
    <source>
        <strain evidence="6 7">DSM 103733</strain>
    </source>
</reference>
<comment type="caution">
    <text evidence="6">The sequence shown here is derived from an EMBL/GenBank/DDBJ whole genome shotgun (WGS) entry which is preliminary data.</text>
</comment>
<dbReference type="SUPFAM" id="SSF48498">
    <property type="entry name" value="Tetracyclin repressor-like, C-terminal domain"/>
    <property type="match status" value="1"/>
</dbReference>
<dbReference type="GO" id="GO:0003677">
    <property type="term" value="F:DNA binding"/>
    <property type="evidence" value="ECO:0007669"/>
    <property type="project" value="UniProtKB-UniRule"/>
</dbReference>
<dbReference type="AlphaFoldDB" id="A0A841JWR7"/>
<evidence type="ECO:0000256" key="4">
    <source>
        <dbReference type="PROSITE-ProRule" id="PRU00335"/>
    </source>
</evidence>
<dbReference type="InterPro" id="IPR036271">
    <property type="entry name" value="Tet_transcr_reg_TetR-rel_C_sf"/>
</dbReference>
<dbReference type="PROSITE" id="PS01081">
    <property type="entry name" value="HTH_TETR_1"/>
    <property type="match status" value="1"/>
</dbReference>
<dbReference type="Proteomes" id="UP000538666">
    <property type="component" value="Unassembled WGS sequence"/>
</dbReference>
<evidence type="ECO:0000313" key="7">
    <source>
        <dbReference type="Proteomes" id="UP000538666"/>
    </source>
</evidence>
<evidence type="ECO:0000256" key="1">
    <source>
        <dbReference type="ARBA" id="ARBA00023015"/>
    </source>
</evidence>
<evidence type="ECO:0000313" key="6">
    <source>
        <dbReference type="EMBL" id="MBB6144159.1"/>
    </source>
</evidence>
<evidence type="ECO:0000256" key="3">
    <source>
        <dbReference type="ARBA" id="ARBA00023163"/>
    </source>
</evidence>
<dbReference type="PANTHER" id="PTHR47506">
    <property type="entry name" value="TRANSCRIPTIONAL REGULATORY PROTEIN"/>
    <property type="match status" value="1"/>
</dbReference>
<dbReference type="InterPro" id="IPR001647">
    <property type="entry name" value="HTH_TetR"/>
</dbReference>
<organism evidence="6 7">
    <name type="scientific">Silvibacterium bohemicum</name>
    <dbReference type="NCBI Taxonomy" id="1577686"/>
    <lineage>
        <taxon>Bacteria</taxon>
        <taxon>Pseudomonadati</taxon>
        <taxon>Acidobacteriota</taxon>
        <taxon>Terriglobia</taxon>
        <taxon>Terriglobales</taxon>
        <taxon>Acidobacteriaceae</taxon>
        <taxon>Silvibacterium</taxon>
    </lineage>
</organism>
<keyword evidence="2 4" id="KW-0238">DNA-binding</keyword>